<name>A0A0G1E9Y6_9BACT</name>
<organism evidence="2 3">
    <name type="scientific">Candidatus Beckwithbacteria bacterium GW2011_GWA2_43_10</name>
    <dbReference type="NCBI Taxonomy" id="1618369"/>
    <lineage>
        <taxon>Bacteria</taxon>
        <taxon>Candidatus Beckwithiibacteriota</taxon>
    </lineage>
</organism>
<dbReference type="Pfam" id="PF00383">
    <property type="entry name" value="dCMP_cyt_deam_1"/>
    <property type="match status" value="1"/>
</dbReference>
<sequence length="262" mass="29715">MTETLSKDFIAIGKQYVEQHLTRLEKEKPYSPEYYFTLLLAKGIEAREKGNYGIAAAYVVRRGKMEFIFLGQNDMVSANNPHGHAEMNAVQNAKETFTKPVLDDLSIIIDWVPRTDEEISAVLARKQDYGTVIIRQAPENSKDEEFLITTLEPCPMCTVGSLKNPAVENVVIGAEDKFAGQVLNGRLEQLSQLWHDATITVNPNIFLMQSKNPDEKDTYIPDKLRELIQDLFFQTKDPLDAILRQNKTGFLVIPRNLEQLAN</sequence>
<dbReference type="Gene3D" id="3.40.140.10">
    <property type="entry name" value="Cytidine Deaminase, domain 2"/>
    <property type="match status" value="1"/>
</dbReference>
<dbReference type="SUPFAM" id="SSF53927">
    <property type="entry name" value="Cytidine deaminase-like"/>
    <property type="match status" value="1"/>
</dbReference>
<proteinExistence type="predicted"/>
<evidence type="ECO:0000313" key="3">
    <source>
        <dbReference type="Proteomes" id="UP000034213"/>
    </source>
</evidence>
<evidence type="ECO:0000259" key="1">
    <source>
        <dbReference type="PROSITE" id="PS51747"/>
    </source>
</evidence>
<dbReference type="AlphaFoldDB" id="A0A0G1E9Y6"/>
<accession>A0A0G1E9Y6</accession>
<dbReference type="PROSITE" id="PS51747">
    <property type="entry name" value="CYT_DCMP_DEAMINASES_2"/>
    <property type="match status" value="1"/>
</dbReference>
<dbReference type="Proteomes" id="UP000034213">
    <property type="component" value="Unassembled WGS sequence"/>
</dbReference>
<dbReference type="PATRIC" id="fig|1618369.3.peg.398"/>
<comment type="caution">
    <text evidence="2">The sequence shown here is derived from an EMBL/GenBank/DDBJ whole genome shotgun (WGS) entry which is preliminary data.</text>
</comment>
<reference evidence="2 3" key="1">
    <citation type="journal article" date="2015" name="Nature">
        <title>rRNA introns, odd ribosomes, and small enigmatic genomes across a large radiation of phyla.</title>
        <authorList>
            <person name="Brown C.T."/>
            <person name="Hug L.A."/>
            <person name="Thomas B.C."/>
            <person name="Sharon I."/>
            <person name="Castelle C.J."/>
            <person name="Singh A."/>
            <person name="Wilkins M.J."/>
            <person name="Williams K.H."/>
            <person name="Banfield J.F."/>
        </authorList>
    </citation>
    <scope>NUCLEOTIDE SEQUENCE [LARGE SCALE GENOMIC DNA]</scope>
</reference>
<dbReference type="EMBL" id="LCEW01000027">
    <property type="protein sequence ID" value="KKS79866.1"/>
    <property type="molecule type" value="Genomic_DNA"/>
</dbReference>
<evidence type="ECO:0000313" key="2">
    <source>
        <dbReference type="EMBL" id="KKS79866.1"/>
    </source>
</evidence>
<gene>
    <name evidence="2" type="ORF">UV54_C0027G0003</name>
</gene>
<dbReference type="InterPro" id="IPR016193">
    <property type="entry name" value="Cytidine_deaminase-like"/>
</dbReference>
<feature type="domain" description="CMP/dCMP-type deaminase" evidence="1">
    <location>
        <begin position="30"/>
        <end position="190"/>
    </location>
</feature>
<protein>
    <recommendedName>
        <fullName evidence="1">CMP/dCMP-type deaminase domain-containing protein</fullName>
    </recommendedName>
</protein>
<dbReference type="GO" id="GO:0003824">
    <property type="term" value="F:catalytic activity"/>
    <property type="evidence" value="ECO:0007669"/>
    <property type="project" value="InterPro"/>
</dbReference>
<dbReference type="InterPro" id="IPR002125">
    <property type="entry name" value="CMP_dCMP_dom"/>
</dbReference>